<feature type="compositionally biased region" description="Basic and acidic residues" evidence="1">
    <location>
        <begin position="1307"/>
        <end position="1319"/>
    </location>
</feature>
<feature type="region of interest" description="Disordered" evidence="1">
    <location>
        <begin position="784"/>
        <end position="891"/>
    </location>
</feature>
<comment type="caution">
    <text evidence="3">The sequence shown here is derived from an EMBL/GenBank/DDBJ whole genome shotgun (WGS) entry which is preliminary data.</text>
</comment>
<feature type="compositionally biased region" description="Pro residues" evidence="1">
    <location>
        <begin position="683"/>
        <end position="692"/>
    </location>
</feature>
<feature type="compositionally biased region" description="Basic and acidic residues" evidence="1">
    <location>
        <begin position="630"/>
        <end position="644"/>
    </location>
</feature>
<feature type="domain" description="DUF8035" evidence="2">
    <location>
        <begin position="1325"/>
        <end position="1377"/>
    </location>
</feature>
<reference evidence="3" key="2">
    <citation type="submission" date="2023-05" db="EMBL/GenBank/DDBJ databases">
        <authorList>
            <consortium name="Lawrence Berkeley National Laboratory"/>
            <person name="Steindorff A."/>
            <person name="Hensen N."/>
            <person name="Bonometti L."/>
            <person name="Westerberg I."/>
            <person name="Brannstrom I.O."/>
            <person name="Guillou S."/>
            <person name="Cros-Aarteil S."/>
            <person name="Calhoun S."/>
            <person name="Haridas S."/>
            <person name="Kuo A."/>
            <person name="Mondo S."/>
            <person name="Pangilinan J."/>
            <person name="Riley R."/>
            <person name="Labutti K."/>
            <person name="Andreopoulos B."/>
            <person name="Lipzen A."/>
            <person name="Chen C."/>
            <person name="Yanf M."/>
            <person name="Daum C."/>
            <person name="Ng V."/>
            <person name="Clum A."/>
            <person name="Ohm R."/>
            <person name="Martin F."/>
            <person name="Silar P."/>
            <person name="Natvig D."/>
            <person name="Lalanne C."/>
            <person name="Gautier V."/>
            <person name="Ament-Velasquez S.L."/>
            <person name="Kruys A."/>
            <person name="Hutchinson M.I."/>
            <person name="Powell A.J."/>
            <person name="Barry K."/>
            <person name="Miller A.N."/>
            <person name="Grigoriev I.V."/>
            <person name="Debuchy R."/>
            <person name="Gladieux P."/>
            <person name="Thoren M.H."/>
            <person name="Johannesson H."/>
        </authorList>
    </citation>
    <scope>NUCLEOTIDE SEQUENCE</scope>
    <source>
        <strain evidence="3">CBS 141.50</strain>
    </source>
</reference>
<reference evidence="3" key="1">
    <citation type="journal article" date="2023" name="Mol. Phylogenet. Evol.">
        <title>Genome-scale phylogeny and comparative genomics of the fungal order Sordariales.</title>
        <authorList>
            <person name="Hensen N."/>
            <person name="Bonometti L."/>
            <person name="Westerberg I."/>
            <person name="Brannstrom I.O."/>
            <person name="Guillou S."/>
            <person name="Cros-Aarteil S."/>
            <person name="Calhoun S."/>
            <person name="Haridas S."/>
            <person name="Kuo A."/>
            <person name="Mondo S."/>
            <person name="Pangilinan J."/>
            <person name="Riley R."/>
            <person name="LaButti K."/>
            <person name="Andreopoulos B."/>
            <person name="Lipzen A."/>
            <person name="Chen C."/>
            <person name="Yan M."/>
            <person name="Daum C."/>
            <person name="Ng V."/>
            <person name="Clum A."/>
            <person name="Steindorff A."/>
            <person name="Ohm R.A."/>
            <person name="Martin F."/>
            <person name="Silar P."/>
            <person name="Natvig D.O."/>
            <person name="Lalanne C."/>
            <person name="Gautier V."/>
            <person name="Ament-Velasquez S.L."/>
            <person name="Kruys A."/>
            <person name="Hutchinson M.I."/>
            <person name="Powell A.J."/>
            <person name="Barry K."/>
            <person name="Miller A.N."/>
            <person name="Grigoriev I.V."/>
            <person name="Debuchy R."/>
            <person name="Gladieux P."/>
            <person name="Hiltunen Thoren M."/>
            <person name="Johannesson H."/>
        </authorList>
    </citation>
    <scope>NUCLEOTIDE SEQUENCE</scope>
    <source>
        <strain evidence="3">CBS 141.50</strain>
    </source>
</reference>
<feature type="compositionally biased region" description="Basic and acidic residues" evidence="1">
    <location>
        <begin position="934"/>
        <end position="952"/>
    </location>
</feature>
<feature type="region of interest" description="Disordered" evidence="1">
    <location>
        <begin position="1396"/>
        <end position="1456"/>
    </location>
</feature>
<proteinExistence type="predicted"/>
<feature type="compositionally biased region" description="Low complexity" evidence="1">
    <location>
        <begin position="1217"/>
        <end position="1226"/>
    </location>
</feature>
<feature type="region of interest" description="Disordered" evidence="1">
    <location>
        <begin position="613"/>
        <end position="769"/>
    </location>
</feature>
<name>A0AAN6UWS7_9PEZI</name>
<dbReference type="PANTHER" id="PTHR42081:SF1">
    <property type="entry name" value="ZINC FINGER PROTEIN DHHC DOMAIN CONTAINING PROTEIN"/>
    <property type="match status" value="1"/>
</dbReference>
<feature type="region of interest" description="Disordered" evidence="1">
    <location>
        <begin position="1"/>
        <end position="85"/>
    </location>
</feature>
<dbReference type="EMBL" id="MU853632">
    <property type="protein sequence ID" value="KAK4140389.1"/>
    <property type="molecule type" value="Genomic_DNA"/>
</dbReference>
<feature type="compositionally biased region" description="Basic and acidic residues" evidence="1">
    <location>
        <begin position="1069"/>
        <end position="1080"/>
    </location>
</feature>
<feature type="compositionally biased region" description="Basic and acidic residues" evidence="1">
    <location>
        <begin position="1537"/>
        <end position="1560"/>
    </location>
</feature>
<feature type="compositionally biased region" description="Polar residues" evidence="1">
    <location>
        <begin position="13"/>
        <end position="23"/>
    </location>
</feature>
<feature type="compositionally biased region" description="Basic and acidic residues" evidence="1">
    <location>
        <begin position="1491"/>
        <end position="1523"/>
    </location>
</feature>
<accession>A0AAN6UWS7</accession>
<evidence type="ECO:0000313" key="3">
    <source>
        <dbReference type="EMBL" id="KAK4140389.1"/>
    </source>
</evidence>
<dbReference type="PANTHER" id="PTHR42081">
    <property type="entry name" value="ZINC FINGER PROTEIN DHHC DOMAIN CONTAINING PROTEIN"/>
    <property type="match status" value="1"/>
</dbReference>
<gene>
    <name evidence="3" type="ORF">C8A04DRAFT_32057</name>
</gene>
<feature type="region of interest" description="Disordered" evidence="1">
    <location>
        <begin position="1484"/>
        <end position="1560"/>
    </location>
</feature>
<dbReference type="RefSeq" id="XP_062633760.1">
    <property type="nucleotide sequence ID" value="XM_062781963.1"/>
</dbReference>
<feature type="compositionally biased region" description="Basic and acidic residues" evidence="1">
    <location>
        <begin position="867"/>
        <end position="891"/>
    </location>
</feature>
<dbReference type="GeneID" id="87818576"/>
<dbReference type="InterPro" id="IPR058348">
    <property type="entry name" value="DUF8035"/>
</dbReference>
<evidence type="ECO:0000259" key="2">
    <source>
        <dbReference type="Pfam" id="PF26118"/>
    </source>
</evidence>
<feature type="region of interest" description="Disordered" evidence="1">
    <location>
        <begin position="1189"/>
        <end position="1322"/>
    </location>
</feature>
<feature type="compositionally biased region" description="Low complexity" evidence="1">
    <location>
        <begin position="735"/>
        <end position="749"/>
    </location>
</feature>
<feature type="compositionally biased region" description="Basic and acidic residues" evidence="1">
    <location>
        <begin position="1232"/>
        <end position="1268"/>
    </location>
</feature>
<sequence>MLEGHGDRAYIPPSSQHLNSSGWAETIASEKRAGQAETPHGYPPSMAPPSLTTGTRQFEQRTFKTRSPDNELPQGAQGVLEGNGPKSGPESIHFDFVYDPSSKAHKDVSARLQLDIEPDWEGDLEEFCRLKRLGLINQAKKHFWSALGHVSTLPYVRVQYAEMLQACGDYKGFQALPFPSDWYFPLVDGTPADRNMGKLVANYALLDLLSQRHSGDYLQRAWQVVRHTFKALAHELSMGSTEIQLAVLCLRVLTHLERCTHSGVVEPAINYARSVLDWRRLYHDLLGDKCIWDFRDLFLATVTLFSWPETLTMLLGTTHLPEAVNTIIKDWSCLPAFDEAPVLGLLDLFTSLILQDHSPGMKIRNELLCRHAVTMVDSIRQHGRELMRTRPYVQWLLAKTICEPVPASEDLVGVRAADLNGVTIHHGDGVDLPIYIPRRRSGSPTWDMFLVHSTPMQQWTLEIAAKAAEEMGDGNLLTQTLKLLILRARDPKPWVQTLTKLQAEIQGDKEGHLATCLSTYIMAAADPIQESALLRALQKPGNGSQGALHFEDCQNASLKWAWAMLRALLKSENKADGPLLGARSSFLPQGFSLDGSKLPPYLADFSREKLQASVSQPMSPLPVDADEEVNPSKKEEPGAKEQHAGARAPNPNPNFSEHVEVPPREETHTARSWDPWRYEGYRPPNPFTPHPTPWDHPDGLGNDPQAETGDPYTKVNDWMGGSPQQGPENHHNPSGRRSQAGSNAAANGSDFLNGDPNGYSHGYSDEYDSGAEWEDYDSLVSLEHWESEHGEQPSAPYRPYPNDYPFSNDDWNNGGPPEYVPQTRTKVRFDNNPPSTRQHQREEPRRVETVRKGDRVYATIPKASNKLQRESQRRRSPSREDQQARNDAHHRDFLISFLKFLRESERDGANVSQETWLTTAEELVDTLGESEYPNPDKKYPEPDERRPVDPSHEQSSANKAKAAEPSSASHPTKPTKGILRTPGDRASKKNNTQKKPDIAYHYARGTKAGDGAYDGDESSWEVVPSLSGSETVGEEEGERKLTAHEKLEMHRKILVKMQQGVQRKIEEELERERVRAKVEGKSSSFSSGPNRRSTSKKDPGPSGWTKDSAASKPVKGPTPAQTQPGTDAAETKTATTTAPQRVPASRARPDSAPTSMPKAPMPPQPDEASANQAPELISVDDLWNMVFQATRKRQGKDNPIPAEQKGVPPVVSPIPDPAVQVPPAVASGSGEGGEKEPQKTAEKLDLRATVTDDHESESPLDSKLKQVEAEPGIEEPEPAPDLGANDLTTPAQGETLMGEPSTAEYQVRAEDASDDKSKNDVPLGARWTKISCKLVHPDVLKIGKERFKVRDDFIVVLRVLSKQEIQAYIDATVTLRERRKKEMEREIWEAVGYNEKRDRSGDDDDRHSKYREKDHEREKDRHRRPDGDGKNWDDQQQHEQINDGPHQHEQIDEGQNQHKEIDDGATALFSPRPNSTPSWLNIISIEELDETESKPEAKAEAREEGEAEVEGKGKGKDETKSENNELMSLIWVGDQGKTGEDNNKNKENDGKDNDKDNDVEDIDYKKATYKDDDSVSIGSAIEFGSNRLRRRAATIGVAGTMSSQDPENKIKKKHDYATEYIRQARGSFSSGGKN</sequence>
<evidence type="ECO:0000313" key="4">
    <source>
        <dbReference type="Proteomes" id="UP001302676"/>
    </source>
</evidence>
<feature type="region of interest" description="Disordered" evidence="1">
    <location>
        <begin position="1069"/>
        <end position="1177"/>
    </location>
</feature>
<keyword evidence="4" id="KW-1185">Reference proteome</keyword>
<protein>
    <recommendedName>
        <fullName evidence="2">DUF8035 domain-containing protein</fullName>
    </recommendedName>
</protein>
<evidence type="ECO:0000256" key="1">
    <source>
        <dbReference type="SAM" id="MobiDB-lite"/>
    </source>
</evidence>
<feature type="compositionally biased region" description="Low complexity" evidence="1">
    <location>
        <begin position="1082"/>
        <end position="1092"/>
    </location>
</feature>
<feature type="compositionally biased region" description="Basic and acidic residues" evidence="1">
    <location>
        <begin position="58"/>
        <end position="69"/>
    </location>
</feature>
<dbReference type="Pfam" id="PF26118">
    <property type="entry name" value="DUF8035"/>
    <property type="match status" value="1"/>
</dbReference>
<feature type="compositionally biased region" description="Low complexity" evidence="1">
    <location>
        <begin position="1126"/>
        <end position="1138"/>
    </location>
</feature>
<feature type="compositionally biased region" description="Basic and acidic residues" evidence="1">
    <location>
        <begin position="839"/>
        <end position="855"/>
    </location>
</feature>
<feature type="region of interest" description="Disordered" evidence="1">
    <location>
        <begin position="922"/>
        <end position="1045"/>
    </location>
</feature>
<dbReference type="Proteomes" id="UP001302676">
    <property type="component" value="Unassembled WGS sequence"/>
</dbReference>
<feature type="compositionally biased region" description="Basic and acidic residues" evidence="1">
    <location>
        <begin position="657"/>
        <end position="680"/>
    </location>
</feature>
<organism evidence="3 4">
    <name type="scientific">Dichotomopilus funicola</name>
    <dbReference type="NCBI Taxonomy" id="1934379"/>
    <lineage>
        <taxon>Eukaryota</taxon>
        <taxon>Fungi</taxon>
        <taxon>Dikarya</taxon>
        <taxon>Ascomycota</taxon>
        <taxon>Pezizomycotina</taxon>
        <taxon>Sordariomycetes</taxon>
        <taxon>Sordariomycetidae</taxon>
        <taxon>Sordariales</taxon>
        <taxon>Chaetomiaceae</taxon>
        <taxon>Dichotomopilus</taxon>
    </lineage>
</organism>